<comment type="caution">
    <text evidence="3">The sequence shown here is derived from an EMBL/GenBank/DDBJ whole genome shotgun (WGS) entry which is preliminary data.</text>
</comment>
<sequence>MIKHILLATDGSAAAERAADMAASLAKRYDAKLTVVHAYAPVPMFLGEPNYSQAVERVLEDGRKLVEGVANRLRELGVKEVVPELVEGAATDVILGLIETRRPDLVVVGSRGLGTWQGAFLGSVSMAVTQRADCPVLVVK</sequence>
<dbReference type="InterPro" id="IPR006015">
    <property type="entry name" value="Universal_stress_UspA"/>
</dbReference>
<proteinExistence type="inferred from homology"/>
<dbReference type="PANTHER" id="PTHR46268:SF6">
    <property type="entry name" value="UNIVERSAL STRESS PROTEIN UP12"/>
    <property type="match status" value="1"/>
</dbReference>
<feature type="domain" description="UspA" evidence="2">
    <location>
        <begin position="1"/>
        <end position="140"/>
    </location>
</feature>
<gene>
    <name evidence="3" type="ORF">CUN48_03670</name>
</gene>
<evidence type="ECO:0000256" key="1">
    <source>
        <dbReference type="ARBA" id="ARBA00008791"/>
    </source>
</evidence>
<dbReference type="CDD" id="cd00293">
    <property type="entry name" value="USP-like"/>
    <property type="match status" value="1"/>
</dbReference>
<dbReference type="Proteomes" id="UP000230790">
    <property type="component" value="Unassembled WGS sequence"/>
</dbReference>
<protein>
    <submittedName>
        <fullName evidence="3">Universal stress protein</fullName>
    </submittedName>
</protein>
<dbReference type="EMBL" id="PGTN01000015">
    <property type="protein sequence ID" value="PJF48430.1"/>
    <property type="molecule type" value="Genomic_DNA"/>
</dbReference>
<organism evidence="3 4">
    <name type="scientific">Candidatus Thermofonsia Clade 3 bacterium</name>
    <dbReference type="NCBI Taxonomy" id="2364212"/>
    <lineage>
        <taxon>Bacteria</taxon>
        <taxon>Bacillati</taxon>
        <taxon>Chloroflexota</taxon>
        <taxon>Candidatus Thermofontia</taxon>
        <taxon>Candidatus Thermofonsia Clade 3</taxon>
    </lineage>
</organism>
<dbReference type="SUPFAM" id="SSF52402">
    <property type="entry name" value="Adenine nucleotide alpha hydrolases-like"/>
    <property type="match status" value="1"/>
</dbReference>
<reference evidence="3 4" key="1">
    <citation type="submission" date="2017-11" db="EMBL/GenBank/DDBJ databases">
        <title>Evolution of Phototrophy in the Chloroflexi Phylum Driven by Horizontal Gene Transfer.</title>
        <authorList>
            <person name="Ward L.M."/>
            <person name="Hemp J."/>
            <person name="Shih P.M."/>
            <person name="Mcglynn S.E."/>
            <person name="Fischer W."/>
        </authorList>
    </citation>
    <scope>NUCLEOTIDE SEQUENCE [LARGE SCALE GENOMIC DNA]</scope>
    <source>
        <strain evidence="3">JP3_7</strain>
    </source>
</reference>
<dbReference type="PRINTS" id="PR01438">
    <property type="entry name" value="UNVRSLSTRESS"/>
</dbReference>
<accession>A0A2M8QF46</accession>
<evidence type="ECO:0000259" key="2">
    <source>
        <dbReference type="Pfam" id="PF00582"/>
    </source>
</evidence>
<dbReference type="AlphaFoldDB" id="A0A2M8QF46"/>
<dbReference type="Pfam" id="PF00582">
    <property type="entry name" value="Usp"/>
    <property type="match status" value="1"/>
</dbReference>
<dbReference type="InterPro" id="IPR006016">
    <property type="entry name" value="UspA"/>
</dbReference>
<dbReference type="InterPro" id="IPR014729">
    <property type="entry name" value="Rossmann-like_a/b/a_fold"/>
</dbReference>
<comment type="similarity">
    <text evidence="1">Belongs to the universal stress protein A family.</text>
</comment>
<name>A0A2M8QF46_9CHLR</name>
<dbReference type="Gene3D" id="3.40.50.620">
    <property type="entry name" value="HUPs"/>
    <property type="match status" value="1"/>
</dbReference>
<dbReference type="PANTHER" id="PTHR46268">
    <property type="entry name" value="STRESS RESPONSE PROTEIN NHAX"/>
    <property type="match status" value="1"/>
</dbReference>
<evidence type="ECO:0000313" key="4">
    <source>
        <dbReference type="Proteomes" id="UP000230790"/>
    </source>
</evidence>
<evidence type="ECO:0000313" key="3">
    <source>
        <dbReference type="EMBL" id="PJF48430.1"/>
    </source>
</evidence>